<keyword evidence="2" id="KW-0479">Metal-binding</keyword>
<keyword evidence="4" id="KW-0862">Zinc</keyword>
<dbReference type="InterPro" id="IPR025657">
    <property type="entry name" value="RadC_JAB"/>
</dbReference>
<keyword evidence="5" id="KW-0482">Metalloprotease</keyword>
<evidence type="ECO:0000256" key="5">
    <source>
        <dbReference type="ARBA" id="ARBA00023049"/>
    </source>
</evidence>
<reference evidence="7 8" key="1">
    <citation type="submission" date="2019-04" db="EMBL/GenBank/DDBJ databases">
        <authorList>
            <person name="Van Vliet M D."/>
        </authorList>
    </citation>
    <scope>NUCLEOTIDE SEQUENCE [LARGE SCALE GENOMIC DNA]</scope>
    <source>
        <strain evidence="7 8">F1</strain>
    </source>
</reference>
<dbReference type="Proteomes" id="UP000366872">
    <property type="component" value="Unassembled WGS sequence"/>
</dbReference>
<evidence type="ECO:0000256" key="3">
    <source>
        <dbReference type="ARBA" id="ARBA00022801"/>
    </source>
</evidence>
<accession>A0A6C2UBU6</accession>
<gene>
    <name evidence="7" type="ORF">PDESU_05503</name>
</gene>
<dbReference type="InterPro" id="IPR037518">
    <property type="entry name" value="MPN"/>
</dbReference>
<keyword evidence="1" id="KW-0645">Protease</keyword>
<protein>
    <recommendedName>
        <fullName evidence="6">MPN domain-containing protein</fullName>
    </recommendedName>
</protein>
<dbReference type="PROSITE" id="PS50249">
    <property type="entry name" value="MPN"/>
    <property type="match status" value="1"/>
</dbReference>
<dbReference type="AlphaFoldDB" id="A0A6C2UBU6"/>
<dbReference type="GO" id="GO:0006508">
    <property type="term" value="P:proteolysis"/>
    <property type="evidence" value="ECO:0007669"/>
    <property type="project" value="UniProtKB-KW"/>
</dbReference>
<keyword evidence="3" id="KW-0378">Hydrolase</keyword>
<dbReference type="SUPFAM" id="SSF102712">
    <property type="entry name" value="JAB1/MPN domain"/>
    <property type="match status" value="1"/>
</dbReference>
<evidence type="ECO:0000313" key="7">
    <source>
        <dbReference type="EMBL" id="VGO16911.1"/>
    </source>
</evidence>
<evidence type="ECO:0000256" key="4">
    <source>
        <dbReference type="ARBA" id="ARBA00022833"/>
    </source>
</evidence>
<dbReference type="GO" id="GO:0046872">
    <property type="term" value="F:metal ion binding"/>
    <property type="evidence" value="ECO:0007669"/>
    <property type="project" value="UniProtKB-KW"/>
</dbReference>
<dbReference type="Pfam" id="PF04002">
    <property type="entry name" value="RadC"/>
    <property type="match status" value="1"/>
</dbReference>
<dbReference type="RefSeq" id="WP_136082425.1">
    <property type="nucleotide sequence ID" value="NZ_CAAHFG010000004.1"/>
</dbReference>
<organism evidence="7 8">
    <name type="scientific">Pontiella desulfatans</name>
    <dbReference type="NCBI Taxonomy" id="2750659"/>
    <lineage>
        <taxon>Bacteria</taxon>
        <taxon>Pseudomonadati</taxon>
        <taxon>Kiritimatiellota</taxon>
        <taxon>Kiritimatiellia</taxon>
        <taxon>Kiritimatiellales</taxon>
        <taxon>Pontiellaceae</taxon>
        <taxon>Pontiella</taxon>
    </lineage>
</organism>
<dbReference type="Gene3D" id="3.40.140.10">
    <property type="entry name" value="Cytidine Deaminase, domain 2"/>
    <property type="match status" value="1"/>
</dbReference>
<dbReference type="CDD" id="cd08071">
    <property type="entry name" value="MPN_DUF2466"/>
    <property type="match status" value="1"/>
</dbReference>
<dbReference type="EMBL" id="CAAHFG010000004">
    <property type="protein sequence ID" value="VGO16911.1"/>
    <property type="molecule type" value="Genomic_DNA"/>
</dbReference>
<evidence type="ECO:0000256" key="1">
    <source>
        <dbReference type="ARBA" id="ARBA00022670"/>
    </source>
</evidence>
<dbReference type="InterPro" id="IPR020891">
    <property type="entry name" value="UPF0758_CS"/>
</dbReference>
<name>A0A6C2UBU6_PONDE</name>
<dbReference type="PROSITE" id="PS01302">
    <property type="entry name" value="UPF0758"/>
    <property type="match status" value="1"/>
</dbReference>
<sequence length="142" mass="15451">MVLRLETELMVRESEIDGTLITSPEHVENCLGELKSAAQECFCLLAINAKQRLIEKHIVSLGTLTSALVHPREVFRCLLMCSAASVILVHNHPSGDPAPSAEDIKITRQLVSAGEIMGIKVLDHVILGETALSLREAGLVKF</sequence>
<evidence type="ECO:0000259" key="6">
    <source>
        <dbReference type="PROSITE" id="PS50249"/>
    </source>
</evidence>
<dbReference type="PANTHER" id="PTHR30471">
    <property type="entry name" value="DNA REPAIR PROTEIN RADC"/>
    <property type="match status" value="1"/>
</dbReference>
<keyword evidence="8" id="KW-1185">Reference proteome</keyword>
<proteinExistence type="predicted"/>
<dbReference type="InterPro" id="IPR001405">
    <property type="entry name" value="UPF0758"/>
</dbReference>
<evidence type="ECO:0000313" key="8">
    <source>
        <dbReference type="Proteomes" id="UP000366872"/>
    </source>
</evidence>
<dbReference type="GO" id="GO:0008237">
    <property type="term" value="F:metallopeptidase activity"/>
    <property type="evidence" value="ECO:0007669"/>
    <property type="project" value="UniProtKB-KW"/>
</dbReference>
<dbReference type="PANTHER" id="PTHR30471:SF3">
    <property type="entry name" value="UPF0758 PROTEIN YEES-RELATED"/>
    <property type="match status" value="1"/>
</dbReference>
<feature type="domain" description="MPN" evidence="6">
    <location>
        <begin position="20"/>
        <end position="140"/>
    </location>
</feature>
<evidence type="ECO:0000256" key="2">
    <source>
        <dbReference type="ARBA" id="ARBA00022723"/>
    </source>
</evidence>